<evidence type="ECO:0000256" key="2">
    <source>
        <dbReference type="SAM" id="SignalP"/>
    </source>
</evidence>
<dbReference type="Proteomes" id="UP000077671">
    <property type="component" value="Unassembled WGS sequence"/>
</dbReference>
<sequence length="124" mass="13215">MLFPRVLLISPFLLLATLANSAPLPNPPGRSSPTLSPTSSLEARSGTSSSSGAAGDPWSPVLQGFIDRYTRLRDQLVEAALQDFSSMSFEQKAAFRKLVSQTDSAGAQIERIAGIIAKVKDARP</sequence>
<keyword evidence="2" id="KW-0732">Signal</keyword>
<evidence type="ECO:0000256" key="1">
    <source>
        <dbReference type="SAM" id="MobiDB-lite"/>
    </source>
</evidence>
<comment type="caution">
    <text evidence="3">The sequence shown here is derived from an EMBL/GenBank/DDBJ whole genome shotgun (WGS) entry which is preliminary data.</text>
</comment>
<feature type="compositionally biased region" description="Low complexity" evidence="1">
    <location>
        <begin position="31"/>
        <end position="55"/>
    </location>
</feature>
<evidence type="ECO:0000313" key="3">
    <source>
        <dbReference type="EMBL" id="KAE8247533.1"/>
    </source>
</evidence>
<organism evidence="3 4">
    <name type="scientific">Tilletia caries</name>
    <name type="common">wheat bunt fungus</name>
    <dbReference type="NCBI Taxonomy" id="13290"/>
    <lineage>
        <taxon>Eukaryota</taxon>
        <taxon>Fungi</taxon>
        <taxon>Dikarya</taxon>
        <taxon>Basidiomycota</taxon>
        <taxon>Ustilaginomycotina</taxon>
        <taxon>Exobasidiomycetes</taxon>
        <taxon>Tilletiales</taxon>
        <taxon>Tilletiaceae</taxon>
        <taxon>Tilletia</taxon>
    </lineage>
</organism>
<feature type="signal peptide" evidence="2">
    <location>
        <begin position="1"/>
        <end position="21"/>
    </location>
</feature>
<proteinExistence type="predicted"/>
<reference evidence="3" key="1">
    <citation type="submission" date="2016-04" db="EMBL/GenBank/DDBJ databases">
        <authorList>
            <person name="Nguyen H.D."/>
            <person name="Kesanakurti P."/>
            <person name="Cullis J."/>
            <person name="Levesque C.A."/>
            <person name="Hambleton S."/>
        </authorList>
    </citation>
    <scope>NUCLEOTIDE SEQUENCE</scope>
    <source>
        <strain evidence="3">DAOMC 238032</strain>
    </source>
</reference>
<accession>A0A177U6N1</accession>
<dbReference type="EMBL" id="LWDD02001519">
    <property type="protein sequence ID" value="KAE8247533.1"/>
    <property type="molecule type" value="Genomic_DNA"/>
</dbReference>
<evidence type="ECO:0000313" key="4">
    <source>
        <dbReference type="Proteomes" id="UP000077671"/>
    </source>
</evidence>
<name>A0A177U6N1_9BASI</name>
<dbReference type="AlphaFoldDB" id="A0A177U6N1"/>
<protein>
    <submittedName>
        <fullName evidence="3">Uncharacterized protein</fullName>
    </submittedName>
</protein>
<reference evidence="3" key="2">
    <citation type="journal article" date="2019" name="IMA Fungus">
        <title>Genome sequencing and comparison of five Tilletia species to identify candidate genes for the detection of regulated species infecting wheat.</title>
        <authorList>
            <person name="Nguyen H.D.T."/>
            <person name="Sultana T."/>
            <person name="Kesanakurti P."/>
            <person name="Hambleton S."/>
        </authorList>
    </citation>
    <scope>NUCLEOTIDE SEQUENCE</scope>
    <source>
        <strain evidence="3">DAOMC 238032</strain>
    </source>
</reference>
<gene>
    <name evidence="3" type="ORF">A4X03_0g7025</name>
</gene>
<feature type="region of interest" description="Disordered" evidence="1">
    <location>
        <begin position="23"/>
        <end position="59"/>
    </location>
</feature>
<feature type="chain" id="PRO_5043938000" evidence="2">
    <location>
        <begin position="22"/>
        <end position="124"/>
    </location>
</feature>